<reference evidence="2 3" key="1">
    <citation type="journal article" date="2019" name="Int. J. Syst. Evol. Microbiol.">
        <title>The Global Catalogue of Microorganisms (GCM) 10K type strain sequencing project: providing services to taxonomists for standard genome sequencing and annotation.</title>
        <authorList>
            <consortium name="The Broad Institute Genomics Platform"/>
            <consortium name="The Broad Institute Genome Sequencing Center for Infectious Disease"/>
            <person name="Wu L."/>
            <person name="Ma J."/>
        </authorList>
    </citation>
    <scope>NUCLEOTIDE SEQUENCE [LARGE SCALE GENOMIC DNA]</scope>
    <source>
        <strain evidence="2 3">JCM 14193</strain>
    </source>
</reference>
<evidence type="ECO:0000313" key="2">
    <source>
        <dbReference type="EMBL" id="GAA0450935.1"/>
    </source>
</evidence>
<dbReference type="Proteomes" id="UP001500740">
    <property type="component" value="Unassembled WGS sequence"/>
</dbReference>
<keyword evidence="1" id="KW-0732">Signal</keyword>
<feature type="signal peptide" evidence="1">
    <location>
        <begin position="1"/>
        <end position="18"/>
    </location>
</feature>
<gene>
    <name evidence="2" type="ORF">GCM10008935_01750</name>
</gene>
<organism evidence="2 3">
    <name type="scientific">Alkalibacillus silvisoli</name>
    <dbReference type="NCBI Taxonomy" id="392823"/>
    <lineage>
        <taxon>Bacteria</taxon>
        <taxon>Bacillati</taxon>
        <taxon>Bacillota</taxon>
        <taxon>Bacilli</taxon>
        <taxon>Bacillales</taxon>
        <taxon>Bacillaceae</taxon>
        <taxon>Alkalibacillus</taxon>
    </lineage>
</organism>
<comment type="caution">
    <text evidence="2">The sequence shown here is derived from an EMBL/GenBank/DDBJ whole genome shotgun (WGS) entry which is preliminary data.</text>
</comment>
<dbReference type="EMBL" id="BAAACZ010000003">
    <property type="protein sequence ID" value="GAA0450935.1"/>
    <property type="molecule type" value="Genomic_DNA"/>
</dbReference>
<evidence type="ECO:0000313" key="3">
    <source>
        <dbReference type="Proteomes" id="UP001500740"/>
    </source>
</evidence>
<name>A0ABN0ZKF4_9BACI</name>
<dbReference type="RefSeq" id="WP_343781156.1">
    <property type="nucleotide sequence ID" value="NZ_BAAACZ010000003.1"/>
</dbReference>
<sequence length="318" mass="36726">MYKKTILALALAATMILAACGDDRSDKEVVVDAFNSMLEAESYEASSEFDLEFDADINDPMFDQFAGMINDFDFKVDQVYDANQQLQEAVVYFNGSMPPLSIDLEVPFLQDLENQTMYIQTDSIIEEFGMMFPLPDEARGKLIEINLDDLEGEAPDFEQDEMEQRAQQVMTDFLDQKDESEFTNDGDEYTVSFTEDDFMYLVEAFMNEFEELFTEEELAMMDEDLDEAMEEISEVLSIEQIETSVVINGDELEEQSFVMDFLFEDPDSNEFIQIYLAGNTTYSNMNSDVEFTIDPENEEILDFEELEQIMMDAMMQEF</sequence>
<proteinExistence type="predicted"/>
<feature type="chain" id="PRO_5047237839" description="Lipoprotein" evidence="1">
    <location>
        <begin position="19"/>
        <end position="318"/>
    </location>
</feature>
<accession>A0ABN0ZKF4</accession>
<evidence type="ECO:0000256" key="1">
    <source>
        <dbReference type="SAM" id="SignalP"/>
    </source>
</evidence>
<protein>
    <recommendedName>
        <fullName evidence="4">Lipoprotein</fullName>
    </recommendedName>
</protein>
<keyword evidence="3" id="KW-1185">Reference proteome</keyword>
<dbReference type="PROSITE" id="PS51257">
    <property type="entry name" value="PROKAR_LIPOPROTEIN"/>
    <property type="match status" value="1"/>
</dbReference>
<evidence type="ECO:0008006" key="4">
    <source>
        <dbReference type="Google" id="ProtNLM"/>
    </source>
</evidence>